<reference evidence="3" key="1">
    <citation type="journal article" date="2019" name="Int. J. Syst. Evol. Microbiol.">
        <title>The Global Catalogue of Microorganisms (GCM) 10K type strain sequencing project: providing services to taxonomists for standard genome sequencing and annotation.</title>
        <authorList>
            <consortium name="The Broad Institute Genomics Platform"/>
            <consortium name="The Broad Institute Genome Sequencing Center for Infectious Disease"/>
            <person name="Wu L."/>
            <person name="Ma J."/>
        </authorList>
    </citation>
    <scope>NUCLEOTIDE SEQUENCE [LARGE SCALE GENOMIC DNA]</scope>
    <source>
        <strain evidence="3">CCM 2767</strain>
    </source>
</reference>
<dbReference type="InterPro" id="IPR016962">
    <property type="entry name" value="Dehydrase_ECs4332_prd"/>
</dbReference>
<feature type="domain" description="ApeI dehydratase-like" evidence="1">
    <location>
        <begin position="3"/>
        <end position="91"/>
    </location>
</feature>
<gene>
    <name evidence="2" type="ORF">GCM10008066_22040</name>
</gene>
<sequence>MQTLTLHIPADHPSFAGHFPGMPITPGVVLLDLALHAITQHLQRELVSCRLNSVKFLRPVLPDTTLVIHYETNAAGNIQFDIKDAEHIAVSGVFHA</sequence>
<dbReference type="InterPro" id="IPR054545">
    <property type="entry name" value="ApeI-like"/>
</dbReference>
<dbReference type="InterPro" id="IPR029069">
    <property type="entry name" value="HotDog_dom_sf"/>
</dbReference>
<dbReference type="AlphaFoldDB" id="A0A8J3ATD8"/>
<evidence type="ECO:0000313" key="2">
    <source>
        <dbReference type="EMBL" id="GGI20040.1"/>
    </source>
</evidence>
<name>A0A8J3ATD8_9BURK</name>
<dbReference type="GO" id="GO:0016829">
    <property type="term" value="F:lyase activity"/>
    <property type="evidence" value="ECO:0007669"/>
    <property type="project" value="UniProtKB-KW"/>
</dbReference>
<accession>A0A8J3ATD8</accession>
<dbReference type="RefSeq" id="WP_229726362.1">
    <property type="nucleotide sequence ID" value="NZ_JBCECU010000011.1"/>
</dbReference>
<organism evidence="2 3">
    <name type="scientific">Oxalicibacterium faecigallinarum</name>
    <dbReference type="NCBI Taxonomy" id="573741"/>
    <lineage>
        <taxon>Bacteria</taxon>
        <taxon>Pseudomonadati</taxon>
        <taxon>Pseudomonadota</taxon>
        <taxon>Betaproteobacteria</taxon>
        <taxon>Burkholderiales</taxon>
        <taxon>Oxalobacteraceae</taxon>
        <taxon>Oxalicibacterium</taxon>
    </lineage>
</organism>
<evidence type="ECO:0000259" key="1">
    <source>
        <dbReference type="Pfam" id="PF22818"/>
    </source>
</evidence>
<dbReference type="SUPFAM" id="SSF54637">
    <property type="entry name" value="Thioesterase/thiol ester dehydrase-isomerase"/>
    <property type="match status" value="1"/>
</dbReference>
<dbReference type="EMBL" id="BMDI01000002">
    <property type="protein sequence ID" value="GGI20040.1"/>
    <property type="molecule type" value="Genomic_DNA"/>
</dbReference>
<protein>
    <recommendedName>
        <fullName evidence="1">ApeI dehydratase-like domain-containing protein</fullName>
    </recommendedName>
</protein>
<dbReference type="Proteomes" id="UP000642180">
    <property type="component" value="Unassembled WGS sequence"/>
</dbReference>
<dbReference type="Pfam" id="PF22818">
    <property type="entry name" value="ApeI-like"/>
    <property type="match status" value="1"/>
</dbReference>
<comment type="caution">
    <text evidence="2">The sequence shown here is derived from an EMBL/GenBank/DDBJ whole genome shotgun (WGS) entry which is preliminary data.</text>
</comment>
<dbReference type="Gene3D" id="3.10.129.10">
    <property type="entry name" value="Hotdog Thioesterase"/>
    <property type="match status" value="1"/>
</dbReference>
<evidence type="ECO:0000313" key="3">
    <source>
        <dbReference type="Proteomes" id="UP000642180"/>
    </source>
</evidence>
<proteinExistence type="predicted"/>
<dbReference type="PIRSF" id="PIRSF030962">
    <property type="entry name" value="Dehydrase_ECs4332_prd"/>
    <property type="match status" value="1"/>
</dbReference>
<keyword evidence="3" id="KW-1185">Reference proteome</keyword>